<evidence type="ECO:0000256" key="4">
    <source>
        <dbReference type="PROSITE-ProRule" id="PRU00284"/>
    </source>
</evidence>
<gene>
    <name evidence="10" type="ORF">KD146_16360</name>
</gene>
<dbReference type="GO" id="GO:0007165">
    <property type="term" value="P:signal transduction"/>
    <property type="evidence" value="ECO:0007669"/>
    <property type="project" value="UniProtKB-KW"/>
</dbReference>
<feature type="domain" description="HAMP" evidence="9">
    <location>
        <begin position="73"/>
        <end position="126"/>
    </location>
</feature>
<dbReference type="EMBL" id="JAGXTP010000003">
    <property type="protein sequence ID" value="MBS3850274.1"/>
    <property type="molecule type" value="Genomic_DNA"/>
</dbReference>
<organism evidence="10 11">
    <name type="scientific">Devosia litorisediminis</name>
    <dbReference type="NCBI Taxonomy" id="2829817"/>
    <lineage>
        <taxon>Bacteria</taxon>
        <taxon>Pseudomonadati</taxon>
        <taxon>Pseudomonadota</taxon>
        <taxon>Alphaproteobacteria</taxon>
        <taxon>Hyphomicrobiales</taxon>
        <taxon>Devosiaceae</taxon>
        <taxon>Devosia</taxon>
    </lineage>
</organism>
<dbReference type="FunFam" id="1.10.287.950:FF:000001">
    <property type="entry name" value="Methyl-accepting chemotaxis sensory transducer"/>
    <property type="match status" value="1"/>
</dbReference>
<keyword evidence="5" id="KW-0175">Coiled coil</keyword>
<keyword evidence="11" id="KW-1185">Reference proteome</keyword>
<dbReference type="PRINTS" id="PR00260">
    <property type="entry name" value="CHEMTRNSDUCR"/>
</dbReference>
<proteinExistence type="inferred from homology"/>
<evidence type="ECO:0000256" key="1">
    <source>
        <dbReference type="ARBA" id="ARBA00004370"/>
    </source>
</evidence>
<dbReference type="CDD" id="cd06225">
    <property type="entry name" value="HAMP"/>
    <property type="match status" value="1"/>
</dbReference>
<feature type="region of interest" description="Disordered" evidence="6">
    <location>
        <begin position="499"/>
        <end position="519"/>
    </location>
</feature>
<evidence type="ECO:0000256" key="7">
    <source>
        <dbReference type="SAM" id="Phobius"/>
    </source>
</evidence>
<dbReference type="InterPro" id="IPR003660">
    <property type="entry name" value="HAMP_dom"/>
</dbReference>
<evidence type="ECO:0000259" key="8">
    <source>
        <dbReference type="PROSITE" id="PS50111"/>
    </source>
</evidence>
<keyword evidence="4" id="KW-0807">Transducer</keyword>
<dbReference type="InterPro" id="IPR051310">
    <property type="entry name" value="MCP_chemotaxis"/>
</dbReference>
<accession>A0A942ED64</accession>
<feature type="domain" description="HAMP" evidence="9">
    <location>
        <begin position="196"/>
        <end position="242"/>
    </location>
</feature>
<evidence type="ECO:0000259" key="9">
    <source>
        <dbReference type="PROSITE" id="PS50885"/>
    </source>
</evidence>
<dbReference type="PANTHER" id="PTHR43531:SF14">
    <property type="entry name" value="METHYL-ACCEPTING CHEMOTAXIS PROTEIN I-RELATED"/>
    <property type="match status" value="1"/>
</dbReference>
<comment type="subcellular location">
    <subcellularLocation>
        <location evidence="1">Membrane</location>
    </subcellularLocation>
</comment>
<keyword evidence="7" id="KW-1133">Transmembrane helix</keyword>
<keyword evidence="2" id="KW-0488">Methylation</keyword>
<dbReference type="SUPFAM" id="SSF158472">
    <property type="entry name" value="HAMP domain-like"/>
    <property type="match status" value="1"/>
</dbReference>
<evidence type="ECO:0000256" key="3">
    <source>
        <dbReference type="ARBA" id="ARBA00029447"/>
    </source>
</evidence>
<evidence type="ECO:0000313" key="11">
    <source>
        <dbReference type="Proteomes" id="UP000678281"/>
    </source>
</evidence>
<name>A0A942ED64_9HYPH</name>
<protein>
    <submittedName>
        <fullName evidence="10">HAMP domain-containing protein</fullName>
    </submittedName>
</protein>
<dbReference type="GO" id="GO:0006935">
    <property type="term" value="P:chemotaxis"/>
    <property type="evidence" value="ECO:0007669"/>
    <property type="project" value="InterPro"/>
</dbReference>
<dbReference type="GO" id="GO:0005886">
    <property type="term" value="C:plasma membrane"/>
    <property type="evidence" value="ECO:0007669"/>
    <property type="project" value="TreeGrafter"/>
</dbReference>
<evidence type="ECO:0000313" key="10">
    <source>
        <dbReference type="EMBL" id="MBS3850274.1"/>
    </source>
</evidence>
<feature type="domain" description="Methyl-accepting transducer" evidence="8">
    <location>
        <begin position="247"/>
        <end position="476"/>
    </location>
</feature>
<dbReference type="Gene3D" id="6.10.340.10">
    <property type="match status" value="1"/>
</dbReference>
<reference evidence="10" key="1">
    <citation type="submission" date="2021-04" db="EMBL/GenBank/DDBJ databases">
        <title>Devosia litorisediminis sp. nov., isolated from a sand dune.</title>
        <authorList>
            <person name="Park S."/>
            <person name="Yoon J.-H."/>
        </authorList>
    </citation>
    <scope>NUCLEOTIDE SEQUENCE</scope>
    <source>
        <strain evidence="10">BSSL-BM10</strain>
    </source>
</reference>
<comment type="similarity">
    <text evidence="3">Belongs to the methyl-accepting chemotaxis (MCP) protein family.</text>
</comment>
<dbReference type="Pfam" id="PF00672">
    <property type="entry name" value="HAMP"/>
    <property type="match status" value="1"/>
</dbReference>
<evidence type="ECO:0000256" key="2">
    <source>
        <dbReference type="ARBA" id="ARBA00022481"/>
    </source>
</evidence>
<keyword evidence="7" id="KW-0812">Transmembrane</keyword>
<dbReference type="Proteomes" id="UP000678281">
    <property type="component" value="Unassembled WGS sequence"/>
</dbReference>
<dbReference type="PROSITE" id="PS50885">
    <property type="entry name" value="HAMP"/>
    <property type="match status" value="2"/>
</dbReference>
<comment type="caution">
    <text evidence="10">The sequence shown here is derived from an EMBL/GenBank/DDBJ whole genome shotgun (WGS) entry which is preliminary data.</text>
</comment>
<sequence length="539" mass="56583">MTSAVTEATEADSTRLVNFTAIPGLPNVKWYVGLSLDKAVVYADLWSARWVAVIATVLVAVFAVVLIGLVLSRVVSTPLTRMTGSMKRIAEGDYDVEVDYAERADEIGAMARAVEVFRENGRRIAHMTEAEAARILADQENRTAMMQDLQKSFGTVVDAAIDGDFSRRVDTQFPDAELNGLASSVNALVNSVDYGLKEIGVVLAAMAQADLTKRMTGEHRGAFAKLMTDTNAVGDKLAGVIGQLRGTSGALKTATAEILSGANDLSERTTKQAATIEETSATMEQLASTVLDNAKKAETASTKALEVSRAAEDGGAVMTQANGAMEKITSSSAKISNIIGMIDDIAFQTNLLALNASVEAARAGEAGKGFAVVAVEVRRLAQSAAQASADVKLLIEQSAGEVSGGSKLVAEAANKLTAMLAAVRENNALLGGIAQSSREQASAIEEVNIAVRTMDEMTQHNAALVEEINAAIEQTESRASELDQVVEVFTLADRPAARAARTAPAAPAPSRSGNPATARASRAYLSQGNAAIATEWSEF</sequence>
<feature type="coiled-coil region" evidence="5">
    <location>
        <begin position="454"/>
        <end position="485"/>
    </location>
</feature>
<keyword evidence="7" id="KW-0472">Membrane</keyword>
<dbReference type="PROSITE" id="PS50111">
    <property type="entry name" value="CHEMOTAXIS_TRANSDUC_2"/>
    <property type="match status" value="1"/>
</dbReference>
<dbReference type="PANTHER" id="PTHR43531">
    <property type="entry name" value="PROTEIN ICFG"/>
    <property type="match status" value="1"/>
</dbReference>
<evidence type="ECO:0000256" key="6">
    <source>
        <dbReference type="SAM" id="MobiDB-lite"/>
    </source>
</evidence>
<feature type="transmembrane region" description="Helical" evidence="7">
    <location>
        <begin position="50"/>
        <end position="72"/>
    </location>
</feature>
<evidence type="ECO:0000256" key="5">
    <source>
        <dbReference type="SAM" id="Coils"/>
    </source>
</evidence>
<dbReference type="SUPFAM" id="SSF58104">
    <property type="entry name" value="Methyl-accepting chemotaxis protein (MCP) signaling domain"/>
    <property type="match status" value="1"/>
</dbReference>
<dbReference type="InterPro" id="IPR004090">
    <property type="entry name" value="Chemotax_Me-accpt_rcpt"/>
</dbReference>
<dbReference type="AlphaFoldDB" id="A0A942ED64"/>
<dbReference type="SMART" id="SM00283">
    <property type="entry name" value="MA"/>
    <property type="match status" value="1"/>
</dbReference>
<dbReference type="Pfam" id="PF00015">
    <property type="entry name" value="MCPsignal"/>
    <property type="match status" value="1"/>
</dbReference>
<dbReference type="Gene3D" id="1.10.287.950">
    <property type="entry name" value="Methyl-accepting chemotaxis protein"/>
    <property type="match status" value="1"/>
</dbReference>
<dbReference type="InterPro" id="IPR004089">
    <property type="entry name" value="MCPsignal_dom"/>
</dbReference>
<dbReference type="SMART" id="SM00304">
    <property type="entry name" value="HAMP"/>
    <property type="match status" value="2"/>
</dbReference>
<dbReference type="GO" id="GO:0004888">
    <property type="term" value="F:transmembrane signaling receptor activity"/>
    <property type="evidence" value="ECO:0007669"/>
    <property type="project" value="InterPro"/>
</dbReference>
<feature type="compositionally biased region" description="Low complexity" evidence="6">
    <location>
        <begin position="499"/>
        <end position="511"/>
    </location>
</feature>